<dbReference type="GO" id="GO:0000785">
    <property type="term" value="C:chromatin"/>
    <property type="evidence" value="ECO:0007669"/>
    <property type="project" value="UniProtKB-ARBA"/>
</dbReference>
<dbReference type="GO" id="GO:0005634">
    <property type="term" value="C:nucleus"/>
    <property type="evidence" value="ECO:0007669"/>
    <property type="project" value="UniProtKB-SubCell"/>
</dbReference>
<feature type="compositionally biased region" description="Basic and acidic residues" evidence="6">
    <location>
        <begin position="969"/>
        <end position="993"/>
    </location>
</feature>
<organism evidence="9 10">
    <name type="scientific">Lachnellula occidentalis</name>
    <dbReference type="NCBI Taxonomy" id="215460"/>
    <lineage>
        <taxon>Eukaryota</taxon>
        <taxon>Fungi</taxon>
        <taxon>Dikarya</taxon>
        <taxon>Ascomycota</taxon>
        <taxon>Pezizomycotina</taxon>
        <taxon>Leotiomycetes</taxon>
        <taxon>Helotiales</taxon>
        <taxon>Lachnaceae</taxon>
        <taxon>Lachnellula</taxon>
    </lineage>
</organism>
<feature type="region of interest" description="Disordered" evidence="6">
    <location>
        <begin position="260"/>
        <end position="339"/>
    </location>
</feature>
<feature type="compositionally biased region" description="Acidic residues" evidence="6">
    <location>
        <begin position="727"/>
        <end position="745"/>
    </location>
</feature>
<feature type="compositionally biased region" description="Pro residues" evidence="6">
    <location>
        <begin position="323"/>
        <end position="339"/>
    </location>
</feature>
<gene>
    <name evidence="9" type="primary">ITC1</name>
    <name evidence="9" type="ORF">LOCC1_G002781</name>
</gene>
<name>A0A8H8S678_9HELO</name>
<evidence type="ECO:0000256" key="2">
    <source>
        <dbReference type="ARBA" id="ARBA00023054"/>
    </source>
</evidence>
<feature type="compositionally biased region" description="Basic and acidic residues" evidence="6">
    <location>
        <begin position="1025"/>
        <end position="1064"/>
    </location>
</feature>
<feature type="compositionally biased region" description="Basic and acidic residues" evidence="6">
    <location>
        <begin position="755"/>
        <end position="783"/>
    </location>
</feature>
<reference evidence="9 10" key="1">
    <citation type="submission" date="2018-05" db="EMBL/GenBank/DDBJ databases">
        <title>Genome sequencing and assembly of the regulated plant pathogen Lachnellula willkommii and related sister species for the development of diagnostic species identification markers.</title>
        <authorList>
            <person name="Giroux E."/>
            <person name="Bilodeau G."/>
        </authorList>
    </citation>
    <scope>NUCLEOTIDE SEQUENCE [LARGE SCALE GENOMIC DNA]</scope>
    <source>
        <strain evidence="9 10">CBS 160.35</strain>
    </source>
</reference>
<comment type="subcellular location">
    <subcellularLocation>
        <location evidence="1 4">Nucleus</location>
    </subcellularLocation>
</comment>
<accession>A0A8H8S678</accession>
<dbReference type="Proteomes" id="UP000443090">
    <property type="component" value="Unassembled WGS sequence"/>
</dbReference>
<evidence type="ECO:0000259" key="8">
    <source>
        <dbReference type="PROSITE" id="PS51136"/>
    </source>
</evidence>
<proteinExistence type="predicted"/>
<feature type="coiled-coil region" evidence="5">
    <location>
        <begin position="662"/>
        <end position="696"/>
    </location>
</feature>
<evidence type="ECO:0000256" key="5">
    <source>
        <dbReference type="SAM" id="Coils"/>
    </source>
</evidence>
<evidence type="ECO:0000256" key="6">
    <source>
        <dbReference type="SAM" id="MobiDB-lite"/>
    </source>
</evidence>
<evidence type="ECO:0000256" key="4">
    <source>
        <dbReference type="PROSITE-ProRule" id="PRU00475"/>
    </source>
</evidence>
<keyword evidence="3 4" id="KW-0539">Nucleus</keyword>
<evidence type="ECO:0000256" key="1">
    <source>
        <dbReference type="ARBA" id="ARBA00004123"/>
    </source>
</evidence>
<dbReference type="AlphaFoldDB" id="A0A8H8S678"/>
<feature type="region of interest" description="Disordered" evidence="6">
    <location>
        <begin position="495"/>
        <end position="570"/>
    </location>
</feature>
<dbReference type="GO" id="GO:0000781">
    <property type="term" value="C:chromosome, telomeric region"/>
    <property type="evidence" value="ECO:0007669"/>
    <property type="project" value="GOC"/>
</dbReference>
<evidence type="ECO:0000313" key="9">
    <source>
        <dbReference type="EMBL" id="TVY47442.1"/>
    </source>
</evidence>
<dbReference type="InterPro" id="IPR028941">
    <property type="entry name" value="WHIM2_dom"/>
</dbReference>
<feature type="compositionally biased region" description="Acidic residues" evidence="6">
    <location>
        <begin position="501"/>
        <end position="512"/>
    </location>
</feature>
<protein>
    <submittedName>
        <fullName evidence="9">Imitation switch two complex protein</fullName>
    </submittedName>
</protein>
<evidence type="ECO:0000259" key="7">
    <source>
        <dbReference type="PROSITE" id="PS50827"/>
    </source>
</evidence>
<evidence type="ECO:0000256" key="3">
    <source>
        <dbReference type="ARBA" id="ARBA00023242"/>
    </source>
</evidence>
<dbReference type="PANTHER" id="PTHR32075:SF6">
    <property type="entry name" value="ISWI CHROMATIN-REMODELING COMPLEX SUBUNIT YPL216W-RELATED"/>
    <property type="match status" value="1"/>
</dbReference>
<keyword evidence="2 5" id="KW-0175">Coiled coil</keyword>
<dbReference type="OrthoDB" id="332390at2759"/>
<feature type="compositionally biased region" description="Polar residues" evidence="6">
    <location>
        <begin position="1"/>
        <end position="21"/>
    </location>
</feature>
<dbReference type="EMBL" id="QGMI01000091">
    <property type="protein sequence ID" value="TVY47442.1"/>
    <property type="molecule type" value="Genomic_DNA"/>
</dbReference>
<feature type="domain" description="WAC" evidence="8">
    <location>
        <begin position="52"/>
        <end position="161"/>
    </location>
</feature>
<dbReference type="Pfam" id="PF02791">
    <property type="entry name" value="DDT"/>
    <property type="match status" value="1"/>
</dbReference>
<feature type="region of interest" description="Disordered" evidence="6">
    <location>
        <begin position="1"/>
        <end position="22"/>
    </location>
</feature>
<dbReference type="PROSITE" id="PS50827">
    <property type="entry name" value="DDT"/>
    <property type="match status" value="1"/>
</dbReference>
<dbReference type="Pfam" id="PF15612">
    <property type="entry name" value="WHIM1"/>
    <property type="match status" value="1"/>
</dbReference>
<dbReference type="InterPro" id="IPR028942">
    <property type="entry name" value="WHIM1_dom"/>
</dbReference>
<feature type="region of interest" description="Disordered" evidence="6">
    <location>
        <begin position="716"/>
        <end position="784"/>
    </location>
</feature>
<sequence length="1074" mass="122860">MYEGQSQSDKPPSPRFSTTSIGHHLRRSSPWCFLKEKPVHYVPPPHIDNDDQEVWEIKQTKEIFTDYEQYLNRMDFYKQRKFICQITGHSQLSFFDALKSEEAGAREVESAFPEALKGPILRRVQFQTISRIDTLVDLIYDEFRADYYPNEAVTVHVLTGERLTGIVRDKTRFGAKQLADGTIAPSFSRYFVSLDNRPNEEAVVDDAHITRDRKIFTKQVLRSFIKKTVSRESWNGAPWLVHHDIAADYHIDTRVPPHLRQESKAAERKHSQAQKKAASEFDGMTGSFPGNAQARLPELKPAPKSHKSKAQQSQLAKSKPQPFLNPAPDNIPPHPQYVPPPYLSHMFQATPPPQVGPHFANFHNTSFAFASPLQSLPPPPPPPPQIKYPIEDLQVAPRHDGPKRPTLKFFSDDTPVGTGKSGGNGLLMKSIGPLLESWDTLNVYCEIFKLDSFTFDDFVEALQFSSEEVECELFVEVHCAVLKLLVSAEADGGKVNVQLPEMDEEDDEDDSGAEGSPKNSPTPEPDPAPKGRATRSSLAKAEAEAAKAEQENTKEESEEPKDNHRAAEMQDEAGWIDRLRRRDFKNGGWQFIMIGLLYQLSKGPRYAGSLEDLLTELAPLNMPPTQDTARQQYNKLEVNLRIKALQIICMLTAETKAIRGYMEECSEQMTTFRKEKIQYQREKKQLIADLTILNEERKILLPANMPPSPVLDTKTLYGNGDIKMPDVEEEGPDSTLEDEIMDTDDDPHQGRSLRRGLDRAADRKRKREVEQEKKEKAEAEAKLPKQSKQFTKLMKEIQKKQDAIKDCEEEIAVLDNDLREADCPRTRVLGKDRFWNRYYWFERNGMPYGGLPNSSTAEAGYANGCIWVQGPDDLEREGYIELKPEWESEYKARFNMTVPERKMLEEGSTNVFSARQWGYFEDPEQVDGLISWLDIRGINEIKLSKELKNYRDKIVACMQKRHQYLNPPEEEKEKEESKRTSTRKKEEKREGGNSKRCLGWRNSMALEDLGFLHSDPPRPRKISKKAKEREMEKEKEKTVVVEERTRGGGGKKEKEKEKEKEGKGMGRQGARYNF</sequence>
<dbReference type="InterPro" id="IPR013136">
    <property type="entry name" value="WSTF_Acf1_Cbp146"/>
</dbReference>
<dbReference type="Pfam" id="PF15613">
    <property type="entry name" value="WSD"/>
    <property type="match status" value="1"/>
</dbReference>
<dbReference type="PROSITE" id="PS51136">
    <property type="entry name" value="WAC"/>
    <property type="match status" value="1"/>
</dbReference>
<dbReference type="InterPro" id="IPR018501">
    <property type="entry name" value="DDT_dom"/>
</dbReference>
<dbReference type="Pfam" id="PF10537">
    <property type="entry name" value="WAC_Acf1_DNA_bd"/>
    <property type="match status" value="1"/>
</dbReference>
<feature type="domain" description="DDT" evidence="7">
    <location>
        <begin position="428"/>
        <end position="491"/>
    </location>
</feature>
<feature type="compositionally biased region" description="Basic and acidic residues" evidence="6">
    <location>
        <begin position="541"/>
        <end position="568"/>
    </location>
</feature>
<evidence type="ECO:0000313" key="10">
    <source>
        <dbReference type="Proteomes" id="UP000443090"/>
    </source>
</evidence>
<dbReference type="GO" id="GO:0031509">
    <property type="term" value="P:subtelomeric heterochromatin formation"/>
    <property type="evidence" value="ECO:0007669"/>
    <property type="project" value="TreeGrafter"/>
</dbReference>
<feature type="compositionally biased region" description="Basic and acidic residues" evidence="6">
    <location>
        <begin position="260"/>
        <end position="270"/>
    </location>
</feature>
<dbReference type="PANTHER" id="PTHR32075">
    <property type="entry name" value="ISWI CHROMATIN-REMODELING COMPLEX SUBUNIT YPL216W-RELATED"/>
    <property type="match status" value="1"/>
</dbReference>
<comment type="caution">
    <text evidence="9">The sequence shown here is derived from an EMBL/GenBank/DDBJ whole genome shotgun (WGS) entry which is preliminary data.</text>
</comment>
<feature type="region of interest" description="Disordered" evidence="6">
    <location>
        <begin position="961"/>
        <end position="1074"/>
    </location>
</feature>
<keyword evidence="10" id="KW-1185">Reference proteome</keyword>